<accession>A0A2S5JDN5</accession>
<dbReference type="Gene3D" id="1.20.144.10">
    <property type="entry name" value="Phosphatidic acid phosphatase type 2/haloperoxidase"/>
    <property type="match status" value="1"/>
</dbReference>
<dbReference type="OrthoDB" id="9813524at2"/>
<feature type="transmembrane region" description="Helical" evidence="1">
    <location>
        <begin position="153"/>
        <end position="170"/>
    </location>
</feature>
<dbReference type="AlphaFoldDB" id="A0A2S5JDN5"/>
<dbReference type="InterPro" id="IPR036938">
    <property type="entry name" value="PAP2/HPO_sf"/>
</dbReference>
<dbReference type="Pfam" id="PF01569">
    <property type="entry name" value="PAP2"/>
    <property type="match status" value="1"/>
</dbReference>
<gene>
    <name evidence="3" type="ORF">LV82_02777</name>
</gene>
<evidence type="ECO:0000313" key="4">
    <source>
        <dbReference type="Proteomes" id="UP000239736"/>
    </source>
</evidence>
<dbReference type="Proteomes" id="UP000239736">
    <property type="component" value="Unassembled WGS sequence"/>
</dbReference>
<feature type="transmembrane region" description="Helical" evidence="1">
    <location>
        <begin position="207"/>
        <end position="226"/>
    </location>
</feature>
<sequence>MRQVNHVRLALWLAVVTTIAAAVFTLWPQIDLAVSRLFYRPGAGFWISDLPGVEALRHFVWYLSLGVVGFSLAALGLALAGRPIRGFGAREAAFLLTLYLLGPGLIVNVILKAHWGRARPAAIAEFGGSAHFTPALLPADQCARNCSFVSGEGSAAVALAIAFVVLVPLARRLLGRFFPLYVVAAMGLPAAGLVLRVLTGRHFLSDTVFAALIVLAIALVLHRVMLSRRP</sequence>
<keyword evidence="4" id="KW-1185">Reference proteome</keyword>
<evidence type="ECO:0000256" key="1">
    <source>
        <dbReference type="SAM" id="Phobius"/>
    </source>
</evidence>
<dbReference type="SUPFAM" id="SSF48317">
    <property type="entry name" value="Acid phosphatase/Vanadium-dependent haloperoxidase"/>
    <property type="match status" value="1"/>
</dbReference>
<protein>
    <submittedName>
        <fullName evidence="3">Membrane-associated PAP2 superfamily phosphatase</fullName>
    </submittedName>
</protein>
<proteinExistence type="predicted"/>
<evidence type="ECO:0000313" key="3">
    <source>
        <dbReference type="EMBL" id="PPB79606.1"/>
    </source>
</evidence>
<keyword evidence="1" id="KW-1133">Transmembrane helix</keyword>
<dbReference type="RefSeq" id="WP_104072632.1">
    <property type="nucleotide sequence ID" value="NZ_PRDS01000011.1"/>
</dbReference>
<feature type="transmembrane region" description="Helical" evidence="1">
    <location>
        <begin position="9"/>
        <end position="30"/>
    </location>
</feature>
<dbReference type="CDD" id="cd03396">
    <property type="entry name" value="PAP2_like_6"/>
    <property type="match status" value="1"/>
</dbReference>
<dbReference type="EMBL" id="PRDS01000011">
    <property type="protein sequence ID" value="PPB79606.1"/>
    <property type="molecule type" value="Genomic_DNA"/>
</dbReference>
<reference evidence="3 4" key="1">
    <citation type="submission" date="2018-01" db="EMBL/GenBank/DDBJ databases">
        <title>Genomic Encyclopedia of Archaeal and Bacterial Type Strains, Phase II (KMG-II): from individual species to whole genera.</title>
        <authorList>
            <person name="Goeker M."/>
        </authorList>
    </citation>
    <scope>NUCLEOTIDE SEQUENCE [LARGE SCALE GENOMIC DNA]</scope>
    <source>
        <strain evidence="3 4">DSM 12048</strain>
    </source>
</reference>
<evidence type="ECO:0000259" key="2">
    <source>
        <dbReference type="Pfam" id="PF01569"/>
    </source>
</evidence>
<dbReference type="InterPro" id="IPR000326">
    <property type="entry name" value="PAP2/HPO"/>
</dbReference>
<feature type="domain" description="Phosphatidic acid phosphatase type 2/haloperoxidase" evidence="2">
    <location>
        <begin position="96"/>
        <end position="227"/>
    </location>
</feature>
<feature type="transmembrane region" description="Helical" evidence="1">
    <location>
        <begin position="92"/>
        <end position="111"/>
    </location>
</feature>
<feature type="transmembrane region" description="Helical" evidence="1">
    <location>
        <begin position="177"/>
        <end position="195"/>
    </location>
</feature>
<comment type="caution">
    <text evidence="3">The sequence shown here is derived from an EMBL/GenBank/DDBJ whole genome shotgun (WGS) entry which is preliminary data.</text>
</comment>
<feature type="transmembrane region" description="Helical" evidence="1">
    <location>
        <begin position="59"/>
        <end position="80"/>
    </location>
</feature>
<keyword evidence="1" id="KW-0812">Transmembrane</keyword>
<name>A0A2S5JDN5_9RHOB</name>
<organism evidence="3 4">
    <name type="scientific">Albidovulum inexpectatum</name>
    <dbReference type="NCBI Taxonomy" id="196587"/>
    <lineage>
        <taxon>Bacteria</taxon>
        <taxon>Pseudomonadati</taxon>
        <taxon>Pseudomonadota</taxon>
        <taxon>Alphaproteobacteria</taxon>
        <taxon>Rhodobacterales</taxon>
        <taxon>Paracoccaceae</taxon>
        <taxon>Albidovulum</taxon>
    </lineage>
</organism>
<keyword evidence="1" id="KW-0472">Membrane</keyword>